<evidence type="ECO:0000256" key="1">
    <source>
        <dbReference type="SAM" id="Phobius"/>
    </source>
</evidence>
<feature type="transmembrane region" description="Helical" evidence="1">
    <location>
        <begin position="6"/>
        <end position="25"/>
    </location>
</feature>
<organism evidence="2 3">
    <name type="scientific">Leuconostoc pseudomesenteroides</name>
    <dbReference type="NCBI Taxonomy" id="33968"/>
    <lineage>
        <taxon>Bacteria</taxon>
        <taxon>Bacillati</taxon>
        <taxon>Bacillota</taxon>
        <taxon>Bacilli</taxon>
        <taxon>Lactobacillales</taxon>
        <taxon>Lactobacillaceae</taxon>
        <taxon>Leuconostoc</taxon>
    </lineage>
</organism>
<keyword evidence="1" id="KW-0812">Transmembrane</keyword>
<reference evidence="2 3" key="1">
    <citation type="submission" date="2023-02" db="EMBL/GenBank/DDBJ databases">
        <title>Antimicrobial susceptibility testing and tentative epidemiological cut-off values for Lactobacillaceae family species intended for ingestion.</title>
        <authorList>
            <person name="Noehr-Meldgaard K."/>
            <person name="Struve C."/>
            <person name="Ingmer H."/>
            <person name="Koza A."/>
            <person name="Al-Nakeeb K."/>
            <person name="Agersoe Y."/>
        </authorList>
    </citation>
    <scope>NUCLEOTIDE SEQUENCE [LARGE SCALE GENOMIC DNA]</scope>
    <source>
        <strain evidence="2 3">DSM 20193</strain>
    </source>
</reference>
<protein>
    <submittedName>
        <fullName evidence="2">Uncharacterized protein</fullName>
    </submittedName>
</protein>
<name>A0ABT6HE83_LEUPS</name>
<dbReference type="RefSeq" id="WP_242455644.1">
    <property type="nucleotide sequence ID" value="NZ_CP065993.1"/>
</dbReference>
<keyword evidence="1" id="KW-0472">Membrane</keyword>
<keyword evidence="3" id="KW-1185">Reference proteome</keyword>
<evidence type="ECO:0000313" key="2">
    <source>
        <dbReference type="EMBL" id="MDG9733638.1"/>
    </source>
</evidence>
<dbReference type="EMBL" id="JARGDN010000004">
    <property type="protein sequence ID" value="MDG9733638.1"/>
    <property type="molecule type" value="Genomic_DNA"/>
</dbReference>
<dbReference type="Proteomes" id="UP001529201">
    <property type="component" value="Unassembled WGS sequence"/>
</dbReference>
<keyword evidence="1" id="KW-1133">Transmembrane helix</keyword>
<accession>A0ABT6HE83</accession>
<proteinExistence type="predicted"/>
<evidence type="ECO:0000313" key="3">
    <source>
        <dbReference type="Proteomes" id="UP001529201"/>
    </source>
</evidence>
<sequence>MRKRVFIISFIGIFVVVAGIIGIIVSDNSHKIPFYNSSTNHIILSDKINKLSGNQQKEEMFTLARNALKNETDKNQSIDWSNFDDDSLYVEKLKRPHVYLLGYTIQSRKPLILNIRYNLVVKIGVNNSRAKSDEIQVTSMDMSITK</sequence>
<gene>
    <name evidence="2" type="ORF">P1N92_05845</name>
</gene>
<comment type="caution">
    <text evidence="2">The sequence shown here is derived from an EMBL/GenBank/DDBJ whole genome shotgun (WGS) entry which is preliminary data.</text>
</comment>
<dbReference type="GeneID" id="64344757"/>